<keyword evidence="5" id="KW-1185">Reference proteome</keyword>
<accession>A0A9P1CLX8</accession>
<reference evidence="3" key="1">
    <citation type="submission" date="2022-10" db="EMBL/GenBank/DDBJ databases">
        <authorList>
            <person name="Chen Y."/>
            <person name="Dougan E. K."/>
            <person name="Chan C."/>
            <person name="Rhodes N."/>
            <person name="Thang M."/>
        </authorList>
    </citation>
    <scope>NUCLEOTIDE SEQUENCE</scope>
</reference>
<dbReference type="EMBL" id="CAMXCT010001881">
    <property type="protein sequence ID" value="CAI3993835.1"/>
    <property type="molecule type" value="Genomic_DNA"/>
</dbReference>
<gene>
    <name evidence="3" type="ORF">C1SCF055_LOCUS20542</name>
</gene>
<evidence type="ECO:0000256" key="2">
    <source>
        <dbReference type="SAM" id="MobiDB-lite"/>
    </source>
</evidence>
<evidence type="ECO:0000256" key="1">
    <source>
        <dbReference type="SAM" id="Coils"/>
    </source>
</evidence>
<feature type="region of interest" description="Disordered" evidence="2">
    <location>
        <begin position="152"/>
        <end position="177"/>
    </location>
</feature>
<proteinExistence type="predicted"/>
<comment type="caution">
    <text evidence="3">The sequence shown here is derived from an EMBL/GenBank/DDBJ whole genome shotgun (WGS) entry which is preliminary data.</text>
</comment>
<evidence type="ECO:0000313" key="3">
    <source>
        <dbReference type="EMBL" id="CAI3993835.1"/>
    </source>
</evidence>
<sequence>MDNCNNPKFRCSFSFNGTSWLEVGDEGLRVAPVEHEPGWDFFELWGSFASSISIRRSFPIRLVRVYSQWPSSDVLATALHPAGLQELQLELPQASRHLTKWIVAVCPSTLALRGEMASSPRMPLTAAAAAVQAAQGELEASDLERRVGQLSGYLRRHKSTSPSSDSTTSGSQSPRHPRHGAVEILEQLYEEEVLSALRSGKPSDQCLEEVTGVRARDDEIATLKKELEQERHARAAAEASWRQECDATLQLREQYGKLQQQLRNAERDRMTSEMQVRQLSADLQHARAVALDEPATLEDVISSMVSLEVKQLQTLNPEERQLAKRRLLLRWHPDKNAGTGAGNDLAKRVMQGLHVHPEWNQGTALP</sequence>
<feature type="compositionally biased region" description="Low complexity" evidence="2">
    <location>
        <begin position="160"/>
        <end position="173"/>
    </location>
</feature>
<dbReference type="AlphaFoldDB" id="A0A9P1CLX8"/>
<evidence type="ECO:0000313" key="4">
    <source>
        <dbReference type="EMBL" id="CAL4781147.1"/>
    </source>
</evidence>
<dbReference type="Gene3D" id="1.10.287.110">
    <property type="entry name" value="DnaJ domain"/>
    <property type="match status" value="1"/>
</dbReference>
<dbReference type="Proteomes" id="UP001152797">
    <property type="component" value="Unassembled WGS sequence"/>
</dbReference>
<dbReference type="EMBL" id="CAMXCT030001881">
    <property type="protein sequence ID" value="CAL4781147.1"/>
    <property type="molecule type" value="Genomic_DNA"/>
</dbReference>
<keyword evidence="1" id="KW-0175">Coiled coil</keyword>
<evidence type="ECO:0000313" key="5">
    <source>
        <dbReference type="Proteomes" id="UP001152797"/>
    </source>
</evidence>
<dbReference type="InterPro" id="IPR036869">
    <property type="entry name" value="J_dom_sf"/>
</dbReference>
<reference evidence="4 5" key="2">
    <citation type="submission" date="2024-05" db="EMBL/GenBank/DDBJ databases">
        <authorList>
            <person name="Chen Y."/>
            <person name="Shah S."/>
            <person name="Dougan E. K."/>
            <person name="Thang M."/>
            <person name="Chan C."/>
        </authorList>
    </citation>
    <scope>NUCLEOTIDE SEQUENCE [LARGE SCALE GENOMIC DNA]</scope>
</reference>
<protein>
    <submittedName>
        <fullName evidence="4">J domain-containing protein</fullName>
    </submittedName>
</protein>
<feature type="coiled-coil region" evidence="1">
    <location>
        <begin position="220"/>
        <end position="282"/>
    </location>
</feature>
<dbReference type="EMBL" id="CAMXCT020001881">
    <property type="protein sequence ID" value="CAL1147210.1"/>
    <property type="molecule type" value="Genomic_DNA"/>
</dbReference>
<organism evidence="3">
    <name type="scientific">Cladocopium goreaui</name>
    <dbReference type="NCBI Taxonomy" id="2562237"/>
    <lineage>
        <taxon>Eukaryota</taxon>
        <taxon>Sar</taxon>
        <taxon>Alveolata</taxon>
        <taxon>Dinophyceae</taxon>
        <taxon>Suessiales</taxon>
        <taxon>Symbiodiniaceae</taxon>
        <taxon>Cladocopium</taxon>
    </lineage>
</organism>
<dbReference type="OrthoDB" id="436428at2759"/>
<name>A0A9P1CLX8_9DINO</name>